<dbReference type="AlphaFoldDB" id="U4KXV7"/>
<evidence type="ECO:0000256" key="7">
    <source>
        <dbReference type="ARBA" id="ARBA00022927"/>
    </source>
</evidence>
<feature type="domain" description="Tim10-like" evidence="15">
    <location>
        <begin position="25"/>
        <end position="86"/>
    </location>
</feature>
<dbReference type="eggNOG" id="KOG1733">
    <property type="taxonomic scope" value="Eukaryota"/>
</dbReference>
<evidence type="ECO:0000256" key="3">
    <source>
        <dbReference type="ARBA" id="ARBA00022448"/>
    </source>
</evidence>
<reference evidence="16 17" key="1">
    <citation type="journal article" date="2013" name="PLoS Genet.">
        <title>The genome and development-dependent transcriptomes of Pyronema confluens: a window into fungal evolution.</title>
        <authorList>
            <person name="Traeger S."/>
            <person name="Altegoer F."/>
            <person name="Freitag M."/>
            <person name="Gabaldon T."/>
            <person name="Kempken F."/>
            <person name="Kumar A."/>
            <person name="Marcet-Houben M."/>
            <person name="Poggeler S."/>
            <person name="Stajich J.E."/>
            <person name="Nowrousian M."/>
        </authorList>
    </citation>
    <scope>NUCLEOTIDE SEQUENCE [LARGE SCALE GENOMIC DNA]</scope>
    <source>
        <strain evidence="17">CBS 100304</strain>
        <tissue evidence="16">Vegetative mycelium</tissue>
    </source>
</reference>
<dbReference type="STRING" id="1076935.U4KXV7"/>
<keyword evidence="7 14" id="KW-0653">Protein transport</keyword>
<dbReference type="GO" id="GO:0015031">
    <property type="term" value="P:protein transport"/>
    <property type="evidence" value="ECO:0007669"/>
    <property type="project" value="UniProtKB-KW"/>
</dbReference>
<comment type="function">
    <text evidence="12">Mitochondrial intermembrane chaperone that participates in the import and insertion of some multi-pass transmembrane proteins into the mitochondrial inner membrane. Also required for the transfer of beta-barrel precursors from the TOM complex to the sorting and assembly machinery (SAM complex) of the outer membrane. Acts as a chaperone-like protein that protects the hydrophobic precursors from aggregation and guide them through the mitochondrial intermembrane space. The TIM8-TIM13 complex is non essential and only mediates the import of few proteins, while the predominant TIM9-TIM10 70 kDa complex is crucial and mediates the import of much more proteins.</text>
</comment>
<comment type="subunit">
    <text evidence="13">Heterohexamer; composed of 3 copies of TIM8 and 3 copies of TIM13, named soluble 70 kDa complex. Associates with the TIM22 complex, whose core is composed of TIM22 and TIM54. Interacts with the transmembrane regions of multi-pass transmembrane proteins in transit.</text>
</comment>
<dbReference type="GO" id="GO:0046872">
    <property type="term" value="F:metal ion binding"/>
    <property type="evidence" value="ECO:0007669"/>
    <property type="project" value="UniProtKB-KW"/>
</dbReference>
<evidence type="ECO:0000256" key="10">
    <source>
        <dbReference type="ARBA" id="ARBA00023157"/>
    </source>
</evidence>
<keyword evidence="3 14" id="KW-0813">Transport</keyword>
<dbReference type="OrthoDB" id="7813104at2759"/>
<evidence type="ECO:0000256" key="2">
    <source>
        <dbReference type="ARBA" id="ARBA00006720"/>
    </source>
</evidence>
<evidence type="ECO:0000313" key="17">
    <source>
        <dbReference type="Proteomes" id="UP000018144"/>
    </source>
</evidence>
<comment type="similarity">
    <text evidence="2 14">Belongs to the small Tim family.</text>
</comment>
<sequence length="96" mass="10767">MDGVNNMFGLGGNQTKEEKKQIIIQTIQQQQNIENARVLIDKINTNCFEKCVPKPGSSFTSGESTCMTHCMQKYMTAWNTVSSAYIQRIKSDPSSN</sequence>
<keyword evidence="5 14" id="KW-0999">Mitochondrion inner membrane</keyword>
<evidence type="ECO:0000256" key="8">
    <source>
        <dbReference type="ARBA" id="ARBA00023010"/>
    </source>
</evidence>
<evidence type="ECO:0000256" key="14">
    <source>
        <dbReference type="RuleBase" id="RU367043"/>
    </source>
</evidence>
<keyword evidence="8 14" id="KW-0811">Translocation</keyword>
<dbReference type="FunFam" id="1.10.287.810:FF:000001">
    <property type="entry name" value="mitochondrial import inner membrane translocase subunit TIM13"/>
    <property type="match status" value="1"/>
</dbReference>
<dbReference type="Proteomes" id="UP000018144">
    <property type="component" value="Unassembled WGS sequence"/>
</dbReference>
<keyword evidence="17" id="KW-1185">Reference proteome</keyword>
<gene>
    <name evidence="16" type="ORF">PCON_05947</name>
</gene>
<keyword evidence="4" id="KW-0479">Metal-binding</keyword>
<accession>U4KXV7</accession>
<keyword evidence="9 14" id="KW-0496">Mitochondrion</keyword>
<evidence type="ECO:0000259" key="15">
    <source>
        <dbReference type="Pfam" id="PF02953"/>
    </source>
</evidence>
<evidence type="ECO:0000256" key="6">
    <source>
        <dbReference type="ARBA" id="ARBA00022833"/>
    </source>
</evidence>
<keyword evidence="6" id="KW-0862">Zinc</keyword>
<protein>
    <recommendedName>
        <fullName evidence="14">Mitochondrial import inner membrane translocase subunit</fullName>
    </recommendedName>
</protein>
<name>U4KXV7_PYROM</name>
<dbReference type="Gene3D" id="1.10.287.810">
    <property type="entry name" value="Mitochondrial import inner membrane translocase subunit tim13 like domains"/>
    <property type="match status" value="1"/>
</dbReference>
<evidence type="ECO:0000256" key="4">
    <source>
        <dbReference type="ARBA" id="ARBA00022723"/>
    </source>
</evidence>
<dbReference type="OMA" id="MAAWNQV"/>
<evidence type="ECO:0000256" key="12">
    <source>
        <dbReference type="ARBA" id="ARBA00025151"/>
    </source>
</evidence>
<dbReference type="InterPro" id="IPR004217">
    <property type="entry name" value="Tim10-like"/>
</dbReference>
<evidence type="ECO:0000256" key="9">
    <source>
        <dbReference type="ARBA" id="ARBA00023128"/>
    </source>
</evidence>
<dbReference type="Pfam" id="PF02953">
    <property type="entry name" value="zf-Tim10_DDP"/>
    <property type="match status" value="1"/>
</dbReference>
<dbReference type="SUPFAM" id="SSF144122">
    <property type="entry name" value="Tim10-like"/>
    <property type="match status" value="1"/>
</dbReference>
<dbReference type="InterPro" id="IPR035427">
    <property type="entry name" value="Tim10-like_dom_sf"/>
</dbReference>
<organism evidence="16 17">
    <name type="scientific">Pyronema omphalodes (strain CBS 100304)</name>
    <name type="common">Pyronema confluens</name>
    <dbReference type="NCBI Taxonomy" id="1076935"/>
    <lineage>
        <taxon>Eukaryota</taxon>
        <taxon>Fungi</taxon>
        <taxon>Dikarya</taxon>
        <taxon>Ascomycota</taxon>
        <taxon>Pezizomycotina</taxon>
        <taxon>Pezizomycetes</taxon>
        <taxon>Pezizales</taxon>
        <taxon>Pyronemataceae</taxon>
        <taxon>Pyronema</taxon>
    </lineage>
</organism>
<dbReference type="GO" id="GO:0005743">
    <property type="term" value="C:mitochondrial inner membrane"/>
    <property type="evidence" value="ECO:0007669"/>
    <property type="project" value="UniProtKB-SubCell"/>
</dbReference>
<comment type="subcellular location">
    <subcellularLocation>
        <location evidence="1 14">Mitochondrion inner membrane</location>
        <topology evidence="1 14">Peripheral membrane protein</topology>
        <orientation evidence="1 14">Intermembrane side</orientation>
    </subcellularLocation>
</comment>
<proteinExistence type="inferred from homology"/>
<dbReference type="GO" id="GO:0045039">
    <property type="term" value="P:protein insertion into mitochondrial inner membrane"/>
    <property type="evidence" value="ECO:0007669"/>
    <property type="project" value="UniProtKB-ARBA"/>
</dbReference>
<evidence type="ECO:0000256" key="13">
    <source>
        <dbReference type="ARBA" id="ARBA00025862"/>
    </source>
</evidence>
<dbReference type="EMBL" id="HF935286">
    <property type="protein sequence ID" value="CCX06360.1"/>
    <property type="molecule type" value="Genomic_DNA"/>
</dbReference>
<keyword evidence="5 14" id="KW-0472">Membrane</keyword>
<evidence type="ECO:0000256" key="11">
    <source>
        <dbReference type="ARBA" id="ARBA00023186"/>
    </source>
</evidence>
<comment type="domain">
    <text evidence="14">The twin CX3C motif contains 4 conserved Cys residues that form 2 disulfide bonds in the mitochondrial intermembrane space.</text>
</comment>
<evidence type="ECO:0000256" key="1">
    <source>
        <dbReference type="ARBA" id="ARBA00004137"/>
    </source>
</evidence>
<evidence type="ECO:0000256" key="5">
    <source>
        <dbReference type="ARBA" id="ARBA00022792"/>
    </source>
</evidence>
<evidence type="ECO:0000313" key="16">
    <source>
        <dbReference type="EMBL" id="CCX06360.1"/>
    </source>
</evidence>
<keyword evidence="11 14" id="KW-0143">Chaperone</keyword>
<keyword evidence="10 14" id="KW-1015">Disulfide bond</keyword>
<dbReference type="GO" id="GO:0042719">
    <property type="term" value="C:mitochondrial intermembrane space chaperone complex"/>
    <property type="evidence" value="ECO:0007669"/>
    <property type="project" value="UniProtKB-ARBA"/>
</dbReference>